<dbReference type="InterPro" id="IPR009574">
    <property type="entry name" value="DUF1189"/>
</dbReference>
<keyword evidence="1" id="KW-0472">Membrane</keyword>
<accession>A0A7W8MWJ4</accession>
<dbReference type="EMBL" id="JACHEP010000008">
    <property type="protein sequence ID" value="MBB5324720.1"/>
    <property type="molecule type" value="Genomic_DNA"/>
</dbReference>
<feature type="transmembrane region" description="Helical" evidence="1">
    <location>
        <begin position="227"/>
        <end position="247"/>
    </location>
</feature>
<reference evidence="2 3" key="1">
    <citation type="submission" date="2020-08" db="EMBL/GenBank/DDBJ databases">
        <title>Genomic Encyclopedia of Type Strains, Phase IV (KMG-IV): sequencing the most valuable type-strain genomes for metagenomic binning, comparative biology and taxonomic classification.</title>
        <authorList>
            <person name="Goeker M."/>
        </authorList>
    </citation>
    <scope>NUCLEOTIDE SEQUENCE [LARGE SCALE GENOMIC DNA]</scope>
    <source>
        <strain evidence="2 3">DSM 16325</strain>
    </source>
</reference>
<keyword evidence="3" id="KW-1185">Reference proteome</keyword>
<evidence type="ECO:0000256" key="1">
    <source>
        <dbReference type="SAM" id="Phobius"/>
    </source>
</evidence>
<sequence>MNVFMQLWRSLYSPKDIARFRFQKIGKAILYVFLLALISSLPLAYHLSTNFIDGIRYMGSLFENEIPSFTIENGGLRSSATQPVIINEHGLTIIFDSTGQVTKEKVERATNAIGLLKHEAVIVTNGQAQYYSYTMFSNMKLTDRDVRSFLETLQSLLPVLIPLTFLFLYIFTSASKFIGVSVLAFIGLILRSTLDKNITYRHTWVMSAYSVTLSTVFFAIMETLQTAVPYPAFLHWFVSITVLFLAIKEIPSVKTHD</sequence>
<gene>
    <name evidence="2" type="ORF">HNQ34_001818</name>
</gene>
<feature type="transmembrane region" description="Helical" evidence="1">
    <location>
        <begin position="202"/>
        <end position="221"/>
    </location>
</feature>
<keyword evidence="1" id="KW-1133">Transmembrane helix</keyword>
<dbReference type="Pfam" id="PF06691">
    <property type="entry name" value="DUF1189"/>
    <property type="match status" value="1"/>
</dbReference>
<evidence type="ECO:0000313" key="3">
    <source>
        <dbReference type="Proteomes" id="UP000520011"/>
    </source>
</evidence>
<evidence type="ECO:0000313" key="2">
    <source>
        <dbReference type="EMBL" id="MBB5324720.1"/>
    </source>
</evidence>
<feature type="transmembrane region" description="Helical" evidence="1">
    <location>
        <begin position="28"/>
        <end position="48"/>
    </location>
</feature>
<proteinExistence type="predicted"/>
<comment type="caution">
    <text evidence="2">The sequence shown here is derived from an EMBL/GenBank/DDBJ whole genome shotgun (WGS) entry which is preliminary data.</text>
</comment>
<dbReference type="AlphaFoldDB" id="A0A7W8MWJ4"/>
<dbReference type="Proteomes" id="UP000520011">
    <property type="component" value="Unassembled WGS sequence"/>
</dbReference>
<organism evidence="2 3">
    <name type="scientific">Anoxybacteroides tepidamans</name>
    <dbReference type="NCBI Taxonomy" id="265948"/>
    <lineage>
        <taxon>Bacteria</taxon>
        <taxon>Bacillati</taxon>
        <taxon>Bacillota</taxon>
        <taxon>Bacilli</taxon>
        <taxon>Bacillales</taxon>
        <taxon>Anoxybacillaceae</taxon>
        <taxon>Anoxybacteroides</taxon>
    </lineage>
</organism>
<feature type="transmembrane region" description="Helical" evidence="1">
    <location>
        <begin position="166"/>
        <end position="190"/>
    </location>
</feature>
<dbReference type="RefSeq" id="WP_183253698.1">
    <property type="nucleotide sequence ID" value="NZ_JACHEP010000008.1"/>
</dbReference>
<evidence type="ECO:0008006" key="4">
    <source>
        <dbReference type="Google" id="ProtNLM"/>
    </source>
</evidence>
<name>A0A7W8MWJ4_9BACL</name>
<protein>
    <recommendedName>
        <fullName evidence="4">DUF1189 domain-containing protein</fullName>
    </recommendedName>
</protein>
<keyword evidence="1" id="KW-0812">Transmembrane</keyword>